<dbReference type="Pfam" id="PF13896">
    <property type="entry name" value="Glyco_transf_49"/>
    <property type="match status" value="1"/>
</dbReference>
<name>A0A914QH79_9BILA</name>
<dbReference type="AlphaFoldDB" id="A0A914QH79"/>
<dbReference type="WBParaSite" id="PDA_v2.g28883.t1">
    <property type="protein sequence ID" value="PDA_v2.g28883.t1"/>
    <property type="gene ID" value="PDA_v2.g28883"/>
</dbReference>
<protein>
    <submittedName>
        <fullName evidence="2">Ycf1</fullName>
    </submittedName>
</protein>
<dbReference type="PANTHER" id="PTHR47411">
    <property type="entry name" value="B3GNT1, BETA-1,3-N-ACETYLGUCOSAMINYLTRANSFERASE 1, HOMOLOG"/>
    <property type="match status" value="1"/>
</dbReference>
<proteinExistence type="predicted"/>
<evidence type="ECO:0000313" key="2">
    <source>
        <dbReference type="WBParaSite" id="PDA_v2.g28883.t1"/>
    </source>
</evidence>
<organism evidence="1 2">
    <name type="scientific">Panagrolaimus davidi</name>
    <dbReference type="NCBI Taxonomy" id="227884"/>
    <lineage>
        <taxon>Eukaryota</taxon>
        <taxon>Metazoa</taxon>
        <taxon>Ecdysozoa</taxon>
        <taxon>Nematoda</taxon>
        <taxon>Chromadorea</taxon>
        <taxon>Rhabditida</taxon>
        <taxon>Tylenchina</taxon>
        <taxon>Panagrolaimomorpha</taxon>
        <taxon>Panagrolaimoidea</taxon>
        <taxon>Panagrolaimidae</taxon>
        <taxon>Panagrolaimus</taxon>
    </lineage>
</organism>
<dbReference type="Proteomes" id="UP000887578">
    <property type="component" value="Unplaced"/>
</dbReference>
<keyword evidence="1" id="KW-1185">Reference proteome</keyword>
<evidence type="ECO:0000313" key="1">
    <source>
        <dbReference type="Proteomes" id="UP000887578"/>
    </source>
</evidence>
<reference evidence="2" key="1">
    <citation type="submission" date="2022-11" db="UniProtKB">
        <authorList>
            <consortium name="WormBaseParasite"/>
        </authorList>
    </citation>
    <scope>IDENTIFICATION</scope>
</reference>
<accession>A0A914QH79</accession>
<dbReference type="PANTHER" id="PTHR47411:SF3">
    <property type="entry name" value="I-BETA-1,3-N-ACETYLGLUCOSAMINYLTRANSFERASE"/>
    <property type="match status" value="1"/>
</dbReference>
<sequence length="122" mass="14667">MLKLAEEVLMTNLTRTVLVHRRFELQNNVAIPRNKNELKKLYRKKLAIPFHQRLFSIGHCIPNLKKWFKTNESEDLRITQILDYGNIAWEPQFVGDSRIPFHDERFPYRYRSNSHLVNFSLI</sequence>